<comment type="similarity">
    <text evidence="1">Belongs to the sigma-54 factor family.</text>
</comment>
<keyword evidence="4" id="KW-0548">Nucleotidyltransferase</keyword>
<evidence type="ECO:0000313" key="12">
    <source>
        <dbReference type="Proteomes" id="UP000502136"/>
    </source>
</evidence>
<keyword evidence="6" id="KW-0731">Sigma factor</keyword>
<gene>
    <name evidence="11" type="primary">rpoN</name>
    <name evidence="11" type="ORF">HGI30_22280</name>
</gene>
<evidence type="ECO:0000259" key="9">
    <source>
        <dbReference type="Pfam" id="PF04552"/>
    </source>
</evidence>
<dbReference type="Pfam" id="PF04552">
    <property type="entry name" value="Sigma54_DBD"/>
    <property type="match status" value="1"/>
</dbReference>
<dbReference type="PROSITE" id="PS00718">
    <property type="entry name" value="SIGMA54_2"/>
    <property type="match status" value="1"/>
</dbReference>
<dbReference type="PANTHER" id="PTHR32248:SF4">
    <property type="entry name" value="RNA POLYMERASE SIGMA-54 FACTOR"/>
    <property type="match status" value="1"/>
</dbReference>
<evidence type="ECO:0000256" key="3">
    <source>
        <dbReference type="ARBA" id="ARBA00022679"/>
    </source>
</evidence>
<evidence type="ECO:0000256" key="6">
    <source>
        <dbReference type="ARBA" id="ARBA00023082"/>
    </source>
</evidence>
<dbReference type="PROSITE" id="PS00717">
    <property type="entry name" value="SIGMA54_1"/>
    <property type="match status" value="1"/>
</dbReference>
<dbReference type="InterPro" id="IPR038709">
    <property type="entry name" value="RpoN_core-bd_sf"/>
</dbReference>
<dbReference type="Pfam" id="PF00309">
    <property type="entry name" value="Sigma54_AID"/>
    <property type="match status" value="1"/>
</dbReference>
<dbReference type="Pfam" id="PF04963">
    <property type="entry name" value="Sigma54_CBD"/>
    <property type="match status" value="1"/>
</dbReference>
<dbReference type="Proteomes" id="UP000502136">
    <property type="component" value="Chromosome"/>
</dbReference>
<dbReference type="PRINTS" id="PR00045">
    <property type="entry name" value="SIGMA54FCT"/>
</dbReference>
<dbReference type="GO" id="GO:0000428">
    <property type="term" value="C:DNA-directed RNA polymerase complex"/>
    <property type="evidence" value="ECO:0007669"/>
    <property type="project" value="UniProtKB-KW"/>
</dbReference>
<sequence length="443" mass="47243">MPGPVLQPQALLRQEQRQKLALTQQMRQSLALLALPAAELDRAVRELAADNPLLEIREPAASRRAGGRGDASAADPLERAAAAPPTLEAELLAQLRLSGAPAPQRRAAAWLAGNLDESGWLALPLAEAAERLRLSAAEAESALRLLQSLQPAGIGARDLRECLLLQLDREPEPAPGARELAARWLPQLAARRWEEIAAGTGLGREQLELARQALLRLDPRPGQRLAGAAAIRTQAVVPDALVRIAADGELLVELAASWEPRLSLADTGSGPLAAVARGHEAYAYVEGCRRAARALIGGLAQRRETLARVVRAVFEEQAAFLEGGWPALRPLTLADVALRLGVHESTVSRAVSGKHVRTPLGTFPLKAFFSAALGRGGAAEEVSAAAAKQRLAELVAAECRERPLSDQQLAERLAELGIPLSRRTVAKYRGELRIPSSSSRRGG</sequence>
<dbReference type="GO" id="GO:0001216">
    <property type="term" value="F:DNA-binding transcription activator activity"/>
    <property type="evidence" value="ECO:0007669"/>
    <property type="project" value="InterPro"/>
</dbReference>
<evidence type="ECO:0000256" key="7">
    <source>
        <dbReference type="ARBA" id="ARBA00023125"/>
    </source>
</evidence>
<accession>A0A6H2H2U1</accession>
<dbReference type="InterPro" id="IPR000394">
    <property type="entry name" value="RNA_pol_sigma_54"/>
</dbReference>
<dbReference type="AlphaFoldDB" id="A0A6H2H2U1"/>
<keyword evidence="7" id="KW-0238">DNA-binding</keyword>
<organism evidence="11 12">
    <name type="scientific">Paenibacillus albicereus</name>
    <dbReference type="NCBI Taxonomy" id="2726185"/>
    <lineage>
        <taxon>Bacteria</taxon>
        <taxon>Bacillati</taxon>
        <taxon>Bacillota</taxon>
        <taxon>Bacilli</taxon>
        <taxon>Bacillales</taxon>
        <taxon>Paenibacillaceae</taxon>
        <taxon>Paenibacillus</taxon>
    </lineage>
</organism>
<dbReference type="InterPro" id="IPR007634">
    <property type="entry name" value="RNA_pol_sigma_54_DNA-bd"/>
</dbReference>
<dbReference type="PANTHER" id="PTHR32248">
    <property type="entry name" value="RNA POLYMERASE SIGMA-54 FACTOR"/>
    <property type="match status" value="1"/>
</dbReference>
<name>A0A6H2H2U1_9BACL</name>
<dbReference type="RefSeq" id="WP_168909510.1">
    <property type="nucleotide sequence ID" value="NZ_CP051428.1"/>
</dbReference>
<proteinExistence type="inferred from homology"/>
<evidence type="ECO:0000256" key="4">
    <source>
        <dbReference type="ARBA" id="ARBA00022695"/>
    </source>
</evidence>
<feature type="domain" description="RNA polymerase sigma factor 54 DNA-binding" evidence="9">
    <location>
        <begin position="284"/>
        <end position="441"/>
    </location>
</feature>
<dbReference type="EMBL" id="CP051428">
    <property type="protein sequence ID" value="QJC53982.1"/>
    <property type="molecule type" value="Genomic_DNA"/>
</dbReference>
<dbReference type="GO" id="GO:0016987">
    <property type="term" value="F:sigma factor activity"/>
    <property type="evidence" value="ECO:0007669"/>
    <property type="project" value="UniProtKB-KW"/>
</dbReference>
<evidence type="ECO:0000259" key="10">
    <source>
        <dbReference type="Pfam" id="PF04963"/>
    </source>
</evidence>
<evidence type="ECO:0000256" key="5">
    <source>
        <dbReference type="ARBA" id="ARBA00023015"/>
    </source>
</evidence>
<dbReference type="GO" id="GO:0003677">
    <property type="term" value="F:DNA binding"/>
    <property type="evidence" value="ECO:0007669"/>
    <property type="project" value="UniProtKB-KW"/>
</dbReference>
<dbReference type="GO" id="GO:0006352">
    <property type="term" value="P:DNA-templated transcription initiation"/>
    <property type="evidence" value="ECO:0007669"/>
    <property type="project" value="InterPro"/>
</dbReference>
<keyword evidence="3" id="KW-0808">Transferase</keyword>
<evidence type="ECO:0000313" key="11">
    <source>
        <dbReference type="EMBL" id="QJC53982.1"/>
    </source>
</evidence>
<dbReference type="NCBIfam" id="TIGR02395">
    <property type="entry name" value="rpoN_sigma"/>
    <property type="match status" value="1"/>
</dbReference>
<dbReference type="PIRSF" id="PIRSF000774">
    <property type="entry name" value="RpoN"/>
    <property type="match status" value="1"/>
</dbReference>
<dbReference type="GO" id="GO:0016779">
    <property type="term" value="F:nucleotidyltransferase activity"/>
    <property type="evidence" value="ECO:0007669"/>
    <property type="project" value="UniProtKB-KW"/>
</dbReference>
<protein>
    <submittedName>
        <fullName evidence="11">RNA polymerase factor sigma-54</fullName>
    </submittedName>
</protein>
<dbReference type="PROSITE" id="PS50044">
    <property type="entry name" value="SIGMA54_3"/>
    <property type="match status" value="1"/>
</dbReference>
<keyword evidence="2" id="KW-0240">DNA-directed RNA polymerase</keyword>
<evidence type="ECO:0000256" key="2">
    <source>
        <dbReference type="ARBA" id="ARBA00022478"/>
    </source>
</evidence>
<feature type="domain" description="RNA polymerase sigma factor 54 core-binding" evidence="10">
    <location>
        <begin position="78"/>
        <end position="265"/>
    </location>
</feature>
<keyword evidence="8" id="KW-0804">Transcription</keyword>
<keyword evidence="5" id="KW-0805">Transcription regulation</keyword>
<evidence type="ECO:0000256" key="1">
    <source>
        <dbReference type="ARBA" id="ARBA00008798"/>
    </source>
</evidence>
<evidence type="ECO:0000256" key="8">
    <source>
        <dbReference type="ARBA" id="ARBA00023163"/>
    </source>
</evidence>
<dbReference type="InterPro" id="IPR007046">
    <property type="entry name" value="RNA_pol_sigma_54_core-bd"/>
</dbReference>
<dbReference type="Gene3D" id="1.10.10.60">
    <property type="entry name" value="Homeodomain-like"/>
    <property type="match status" value="1"/>
</dbReference>
<dbReference type="Gene3D" id="1.10.10.1330">
    <property type="entry name" value="RNA polymerase sigma-54 factor, core-binding domain"/>
    <property type="match status" value="1"/>
</dbReference>
<reference evidence="11 12" key="1">
    <citation type="submission" date="2020-04" db="EMBL/GenBank/DDBJ databases">
        <title>Novel Paenibacillus strain UniB2 isolated from commercial digestive syrup.</title>
        <authorList>
            <person name="Thorat V."/>
            <person name="Kirdat K."/>
            <person name="Tiwarekar B."/>
            <person name="Yadav A."/>
        </authorList>
    </citation>
    <scope>NUCLEOTIDE SEQUENCE [LARGE SCALE GENOMIC DNA]</scope>
    <source>
        <strain evidence="11 12">UniB2</strain>
    </source>
</reference>
<dbReference type="KEGG" id="palr:HGI30_22280"/>
<keyword evidence="12" id="KW-1185">Reference proteome</keyword>